<organism evidence="2 3">
    <name type="scientific">Pleurodeles waltl</name>
    <name type="common">Iberian ribbed newt</name>
    <dbReference type="NCBI Taxonomy" id="8319"/>
    <lineage>
        <taxon>Eukaryota</taxon>
        <taxon>Metazoa</taxon>
        <taxon>Chordata</taxon>
        <taxon>Craniata</taxon>
        <taxon>Vertebrata</taxon>
        <taxon>Euteleostomi</taxon>
        <taxon>Amphibia</taxon>
        <taxon>Batrachia</taxon>
        <taxon>Caudata</taxon>
        <taxon>Salamandroidea</taxon>
        <taxon>Salamandridae</taxon>
        <taxon>Pleurodelinae</taxon>
        <taxon>Pleurodeles</taxon>
    </lineage>
</organism>
<accession>A0AAV7Q095</accession>
<reference evidence="2" key="1">
    <citation type="journal article" date="2022" name="bioRxiv">
        <title>Sequencing and chromosome-scale assembly of the giantPleurodeles waltlgenome.</title>
        <authorList>
            <person name="Brown T."/>
            <person name="Elewa A."/>
            <person name="Iarovenko S."/>
            <person name="Subramanian E."/>
            <person name="Araus A.J."/>
            <person name="Petzold A."/>
            <person name="Susuki M."/>
            <person name="Suzuki K.-i.T."/>
            <person name="Hayashi T."/>
            <person name="Toyoda A."/>
            <person name="Oliveira C."/>
            <person name="Osipova E."/>
            <person name="Leigh N.D."/>
            <person name="Simon A."/>
            <person name="Yun M.H."/>
        </authorList>
    </citation>
    <scope>NUCLEOTIDE SEQUENCE</scope>
    <source>
        <strain evidence="2">20211129_DDA</strain>
        <tissue evidence="2">Liver</tissue>
    </source>
</reference>
<dbReference type="AlphaFoldDB" id="A0AAV7Q095"/>
<comment type="caution">
    <text evidence="2">The sequence shown here is derived from an EMBL/GenBank/DDBJ whole genome shotgun (WGS) entry which is preliminary data.</text>
</comment>
<proteinExistence type="predicted"/>
<dbReference type="Proteomes" id="UP001066276">
    <property type="component" value="Chromosome 7"/>
</dbReference>
<keyword evidence="3" id="KW-1185">Reference proteome</keyword>
<evidence type="ECO:0000313" key="3">
    <source>
        <dbReference type="Proteomes" id="UP001066276"/>
    </source>
</evidence>
<feature type="region of interest" description="Disordered" evidence="1">
    <location>
        <begin position="20"/>
        <end position="39"/>
    </location>
</feature>
<protein>
    <submittedName>
        <fullName evidence="2">Uncharacterized protein</fullName>
    </submittedName>
</protein>
<dbReference type="EMBL" id="JANPWB010000011">
    <property type="protein sequence ID" value="KAJ1133012.1"/>
    <property type="molecule type" value="Genomic_DNA"/>
</dbReference>
<gene>
    <name evidence="2" type="ORF">NDU88_011312</name>
</gene>
<sequence length="75" mass="8271">MNTPTWESPLIPDYLGQITPTRSSKLADPTRFADDDGGRATSPAILTLTLNVKLLPILLYVSLARDQLNPEFDTN</sequence>
<evidence type="ECO:0000256" key="1">
    <source>
        <dbReference type="SAM" id="MobiDB-lite"/>
    </source>
</evidence>
<name>A0AAV7Q095_PLEWA</name>
<evidence type="ECO:0000313" key="2">
    <source>
        <dbReference type="EMBL" id="KAJ1133012.1"/>
    </source>
</evidence>